<comment type="caution">
    <text evidence="1">The sequence shown here is derived from an EMBL/GenBank/DDBJ whole genome shotgun (WGS) entry which is preliminary data.</text>
</comment>
<evidence type="ECO:0000313" key="1">
    <source>
        <dbReference type="EMBL" id="KKM61864.1"/>
    </source>
</evidence>
<protein>
    <submittedName>
        <fullName evidence="1">Uncharacterized protein</fullName>
    </submittedName>
</protein>
<dbReference type="EMBL" id="LAZR01011405">
    <property type="protein sequence ID" value="KKM61864.1"/>
    <property type="molecule type" value="Genomic_DNA"/>
</dbReference>
<organism evidence="1">
    <name type="scientific">marine sediment metagenome</name>
    <dbReference type="NCBI Taxonomy" id="412755"/>
    <lineage>
        <taxon>unclassified sequences</taxon>
        <taxon>metagenomes</taxon>
        <taxon>ecological metagenomes</taxon>
    </lineage>
</organism>
<proteinExistence type="predicted"/>
<name>A0A0F9IWT0_9ZZZZ</name>
<gene>
    <name evidence="1" type="ORF">LCGC14_1527330</name>
</gene>
<reference evidence="1" key="1">
    <citation type="journal article" date="2015" name="Nature">
        <title>Complex archaea that bridge the gap between prokaryotes and eukaryotes.</title>
        <authorList>
            <person name="Spang A."/>
            <person name="Saw J.H."/>
            <person name="Jorgensen S.L."/>
            <person name="Zaremba-Niedzwiedzka K."/>
            <person name="Martijn J."/>
            <person name="Lind A.E."/>
            <person name="van Eijk R."/>
            <person name="Schleper C."/>
            <person name="Guy L."/>
            <person name="Ettema T.J."/>
        </authorList>
    </citation>
    <scope>NUCLEOTIDE SEQUENCE</scope>
</reference>
<accession>A0A0F9IWT0</accession>
<dbReference type="AlphaFoldDB" id="A0A0F9IWT0"/>
<sequence>MKRIQKWILERKYRKLFEKHGILIGKDAEKCEKIWNKYKKLMGIE</sequence>